<dbReference type="EMBL" id="ALVD01000005">
    <property type="protein sequence ID" value="EJU07483.1"/>
    <property type="molecule type" value="Genomic_DNA"/>
</dbReference>
<accession>A0ABN0GZY5</accession>
<keyword evidence="2" id="KW-1185">Reference proteome</keyword>
<dbReference type="Proteomes" id="UP000004829">
    <property type="component" value="Unassembled WGS sequence"/>
</dbReference>
<comment type="caution">
    <text evidence="1">The sequence shown here is derived from an EMBL/GenBank/DDBJ whole genome shotgun (WGS) entry which is preliminary data.</text>
</comment>
<protein>
    <submittedName>
        <fullName evidence="1">Hemolysin</fullName>
    </submittedName>
</protein>
<proteinExistence type="predicted"/>
<gene>
    <name evidence="1" type="ORF">B437_07402</name>
</gene>
<sequence length="976" mass="106580">MLTSKSVTDENYAEKAILSATLAGDKGLTYDSKNNLLLEGVKVVSSGSINLKGKDVEINPLATKSYNKHEEVKKGFLGSFSPKGISVSYGKDKFSSDTDIVNQTASQIISNKDINIEATNKVKAKSVDIYAKNDINISGDNGVEISTANNTYDNTTKQSSSRVGASVGVNPAIVNTVENIKNIKELIDFSGNSYDILNNASKVVGAIKDGAKATNDLMNYKYTGKDSTGAETLKNKPNIFNASISYNKSESKSSVHNETVEKSSLVAGNNMNIKSKNGSITISGTDVKVGNDLDLSAKKDITIKASEENYTSSSSSSQTGISLSANLEEGRIADLSISQAGTRARGNGTNYINSTIDVGGKLKTNSENLTLSGANVEADKLDIKAKNIVIESKQDKSERKDSSYGGSFSIDIANPSNFSVSVNGSKGSGEKEWVNNQTTLIARNGGKIDTDSLTNIGAIIGSESEKEKLKVSANKVVVKDLEDKNKYENIGGGISIGTDVPNISVKHDKVDKEQINRATAINTDFEISGKKTSAEDLGFNTDISKAQEKTKDEEKHLDAELHTDLIGEDKRNEIKYAYKKLGSLKEILDQKKFKESMEGVLLDKFKDEHQKEFNLIKEESLSLEDKQKIAQNLVERYLRENGYQGEIPEVLLTDEAHSFSVDSKDKETGAKRREKIYFSKNDIADPNLAFSRLFGHEKAHMNTYDEGKKGEETAIHTRGKIGSENKNKVFTEEEKANYLNDLRNKYKDQKSIEQQFAEAKLVPEKDKEHWMITISEGLSAGMLYYININGSIGTIINEKNGKVYVVTTVGGTLGLATPSITYGPGVNYYPFINNPEEVSGFSINGGGSAGKLGGDVNFGKYRTSFGIQASLTPYLPKFAGTANVQTLLAEAFPKLKNALKYEFHGGASYTQLIGAVEITNKEFLSKLEKKDGIITKSPENILKITNYLKENPDKLKILENTTEKLIQKKRAIDPYE</sequence>
<name>A0ABN0GZY5_9FUSO</name>
<reference evidence="2" key="1">
    <citation type="journal article" date="2012" name="J. Bacteriol.">
        <title>Draft Genome Sequence of Fusobacterium nucleatum ChDC F128, Isolated from a Periodontitis Lesion.</title>
        <authorList>
            <person name="Park S.N."/>
            <person name="Kong S.W."/>
            <person name="Kim H.S."/>
            <person name="Park M.S."/>
            <person name="Lee J.W."/>
            <person name="Cho E."/>
            <person name="Lim Y.K."/>
            <person name="Choi M.H."/>
            <person name="Chang Y.H."/>
            <person name="Shin J.H."/>
            <person name="Park H.S."/>
            <person name="Choi S.H."/>
            <person name="Kook J.K."/>
        </authorList>
    </citation>
    <scope>NUCLEOTIDE SEQUENCE [LARGE SCALE GENOMIC DNA]</scope>
    <source>
        <strain evidence="2">ChDC F128</strain>
    </source>
</reference>
<organism evidence="1 2">
    <name type="scientific">Fusobacterium hwasookii ChDC F128</name>
    <dbReference type="NCBI Taxonomy" id="1216362"/>
    <lineage>
        <taxon>Bacteria</taxon>
        <taxon>Fusobacteriati</taxon>
        <taxon>Fusobacteriota</taxon>
        <taxon>Fusobacteriia</taxon>
        <taxon>Fusobacteriales</taxon>
        <taxon>Fusobacteriaceae</taxon>
        <taxon>Fusobacterium</taxon>
    </lineage>
</organism>
<evidence type="ECO:0000313" key="2">
    <source>
        <dbReference type="Proteomes" id="UP000004829"/>
    </source>
</evidence>
<evidence type="ECO:0000313" key="1">
    <source>
        <dbReference type="EMBL" id="EJU07483.1"/>
    </source>
</evidence>
<dbReference type="InterPro" id="IPR025157">
    <property type="entry name" value="Hemagglutinin_rpt"/>
</dbReference>
<dbReference type="Pfam" id="PF13332">
    <property type="entry name" value="Fil_haemagg_2"/>
    <property type="match status" value="2"/>
</dbReference>